<accession>A0A127PUU2</accession>
<dbReference type="EMBL" id="CP013235">
    <property type="protein sequence ID" value="AMP11441.1"/>
    <property type="molecule type" value="Genomic_DNA"/>
</dbReference>
<dbReference type="Proteomes" id="UP000071778">
    <property type="component" value="Chromosome"/>
</dbReference>
<dbReference type="InterPro" id="IPR027417">
    <property type="entry name" value="P-loop_NTPase"/>
</dbReference>
<dbReference type="InterPro" id="IPR003593">
    <property type="entry name" value="AAA+_ATPase"/>
</dbReference>
<name>A0A127PUU2_9BURK</name>
<organism evidence="2 3">
    <name type="scientific">Collimonas arenae</name>
    <dbReference type="NCBI Taxonomy" id="279058"/>
    <lineage>
        <taxon>Bacteria</taxon>
        <taxon>Pseudomonadati</taxon>
        <taxon>Pseudomonadota</taxon>
        <taxon>Betaproteobacteria</taxon>
        <taxon>Burkholderiales</taxon>
        <taxon>Oxalobacteraceae</taxon>
        <taxon>Collimonas</taxon>
    </lineage>
</organism>
<keyword evidence="3" id="KW-1185">Reference proteome</keyword>
<evidence type="ECO:0000259" key="1">
    <source>
        <dbReference type="SMART" id="SM00382"/>
    </source>
</evidence>
<protein>
    <submittedName>
        <fullName evidence="2">Archaeal ATPase family protein</fullName>
    </submittedName>
</protein>
<dbReference type="SMART" id="SM00382">
    <property type="entry name" value="AAA"/>
    <property type="match status" value="1"/>
</dbReference>
<reference evidence="2 3" key="1">
    <citation type="submission" date="2015-11" db="EMBL/GenBank/DDBJ databases">
        <title>Exploring the genomic traits of fungus-feeding bacterial genus Collimonas.</title>
        <authorList>
            <person name="Song C."/>
            <person name="Schmidt R."/>
            <person name="de Jager V."/>
            <person name="Krzyzanowska D."/>
            <person name="Jongedijk E."/>
            <person name="Cankar K."/>
            <person name="Beekwilder J."/>
            <person name="van Veen A."/>
            <person name="de Boer W."/>
            <person name="van Veen J.A."/>
            <person name="Garbeva P."/>
        </authorList>
    </citation>
    <scope>NUCLEOTIDE SEQUENCE [LARGE SCALE GENOMIC DNA]</scope>
    <source>
        <strain evidence="2 3">Ter282</strain>
    </source>
</reference>
<gene>
    <name evidence="2" type="ORF">CAter282_3763</name>
</gene>
<evidence type="ECO:0000313" key="2">
    <source>
        <dbReference type="EMBL" id="AMP11441.1"/>
    </source>
</evidence>
<evidence type="ECO:0000313" key="3">
    <source>
        <dbReference type="Proteomes" id="UP000071778"/>
    </source>
</evidence>
<feature type="domain" description="AAA+ ATPase" evidence="1">
    <location>
        <begin position="42"/>
        <end position="198"/>
    </location>
</feature>
<dbReference type="AlphaFoldDB" id="A0A127PUU2"/>
<dbReference type="OrthoDB" id="8892204at2"/>
<proteinExistence type="predicted"/>
<dbReference type="Gene3D" id="3.40.50.300">
    <property type="entry name" value="P-loop containing nucleotide triphosphate hydrolases"/>
    <property type="match status" value="1"/>
</dbReference>
<dbReference type="Pfam" id="PF05621">
    <property type="entry name" value="TniB"/>
    <property type="match status" value="1"/>
</dbReference>
<dbReference type="SUPFAM" id="SSF52540">
    <property type="entry name" value="P-loop containing nucleoside triphosphate hydrolases"/>
    <property type="match status" value="1"/>
</dbReference>
<dbReference type="PATRIC" id="fig|279058.17.peg.4073"/>
<dbReference type="InterPro" id="IPR008868">
    <property type="entry name" value="TniB"/>
</dbReference>
<dbReference type="RefSeq" id="WP_061534428.1">
    <property type="nucleotide sequence ID" value="NZ_CP013233.1"/>
</dbReference>
<sequence length="286" mass="30955">MSKILTAQVAREINSVIVMHPRFKNAYDGILQIIHLASLAALPFGATVIAPSGCGKTALMTSIARAITNDDSLSDNIRSVSVAAEANATVGHLVKKLMRELGYPATVRASAVYEQSSLIASALRERGVKVLFIDEFQHVCRGKRNLSAAGITDWIKQLADDGGVVVILLGTRELKPLIEINDQLSSRAPAHFELKEFDRNAEWAGLLKGLSENVKSYDLSTIHSTFQKSLHIATRGALRPLKQLLMASAGVAIEAEKSALDKASLMIGYERVFGPDSLAANPFQYD</sequence>